<comment type="subcellular location">
    <subcellularLocation>
        <location evidence="1">Periplasm</location>
    </subcellularLocation>
</comment>
<keyword evidence="5" id="KW-0574">Periplasm</keyword>
<dbReference type="InterPro" id="IPR026259">
    <property type="entry name" value="MauG/Cytc_peroxidase"/>
</dbReference>
<dbReference type="GO" id="GO:0042597">
    <property type="term" value="C:periplasmic space"/>
    <property type="evidence" value="ECO:0007669"/>
    <property type="project" value="UniProtKB-SubCell"/>
</dbReference>
<organism evidence="11 12">
    <name type="scientific">Flavobacterium hercynium</name>
    <dbReference type="NCBI Taxonomy" id="387094"/>
    <lineage>
        <taxon>Bacteria</taxon>
        <taxon>Pseudomonadati</taxon>
        <taxon>Bacteroidota</taxon>
        <taxon>Flavobacteriia</taxon>
        <taxon>Flavobacteriales</taxon>
        <taxon>Flavobacteriaceae</taxon>
        <taxon>Flavobacterium</taxon>
    </lineage>
</organism>
<sequence length="367" mass="41754">MQLFHYKKIILFLVLATAGILIAAADINPFYTDPYKLEYPDYFGNRISIPADNPTTKQGVYLGRMLFYETKLSSSKTISCASCHQQKLAFADSKAFSSGINDMPTKRNSMSLSNLLWVRNFFWDGRAKGLEQQATFPLNDPHEMGNYLEQAVKDLQRTKEYPPLFKAAFGTTEITVDRLTKAIAQFERTLISANAPYDKYLRGEYKPTPEELNGMELFMNSPVPSKNSRGANCAQCHGTPKMYMELFHNNGLDSIPKDIGREEITGMENDRGRFRVATLRNIELTAPYMHDGRFKTLEEVLDHYNEHILSSRTLSLSLQDRSNVEKGKTLGLTAQEKSNIISFLKMLTDTDFVNDPRFANPHLKKVK</sequence>
<reference evidence="11 12" key="1">
    <citation type="submission" date="2016-11" db="EMBL/GenBank/DDBJ databases">
        <title>Whole genomes of Flavobacteriaceae.</title>
        <authorList>
            <person name="Stine C."/>
            <person name="Li C."/>
            <person name="Tadesse D."/>
        </authorList>
    </citation>
    <scope>NUCLEOTIDE SEQUENCE [LARGE SCALE GENOMIC DNA]</scope>
    <source>
        <strain evidence="11 12">DSM 18292</strain>
    </source>
</reference>
<feature type="binding site" description="covalent" evidence="8">
    <location>
        <position position="80"/>
    </location>
    <ligand>
        <name>heme c</name>
        <dbReference type="ChEBI" id="CHEBI:61717"/>
        <label>1</label>
    </ligand>
</feature>
<dbReference type="InterPro" id="IPR004852">
    <property type="entry name" value="Di-haem_cyt_c_peroxidsae"/>
</dbReference>
<dbReference type="Pfam" id="PF03150">
    <property type="entry name" value="CCP_MauG"/>
    <property type="match status" value="1"/>
</dbReference>
<evidence type="ECO:0000256" key="9">
    <source>
        <dbReference type="PIRSR" id="PIRSR000294-2"/>
    </source>
</evidence>
<evidence type="ECO:0000256" key="7">
    <source>
        <dbReference type="ARBA" id="ARBA00023004"/>
    </source>
</evidence>
<feature type="domain" description="Cytochrome c" evidence="10">
    <location>
        <begin position="209"/>
        <end position="348"/>
    </location>
</feature>
<evidence type="ECO:0000256" key="5">
    <source>
        <dbReference type="ARBA" id="ARBA00022764"/>
    </source>
</evidence>
<evidence type="ECO:0000256" key="6">
    <source>
        <dbReference type="ARBA" id="ARBA00023002"/>
    </source>
</evidence>
<dbReference type="Gene3D" id="1.10.760.10">
    <property type="entry name" value="Cytochrome c-like domain"/>
    <property type="match status" value="2"/>
</dbReference>
<proteinExistence type="predicted"/>
<keyword evidence="6" id="KW-0560">Oxidoreductase</keyword>
<gene>
    <name evidence="11" type="ORF">B0A66_05390</name>
</gene>
<keyword evidence="11" id="KW-0575">Peroxidase</keyword>
<comment type="caution">
    <text evidence="11">The sequence shown here is derived from an EMBL/GenBank/DDBJ whole genome shotgun (WGS) entry which is preliminary data.</text>
</comment>
<feature type="binding site" description="covalent" evidence="8">
    <location>
        <position position="83"/>
    </location>
    <ligand>
        <name>heme c</name>
        <dbReference type="ChEBI" id="CHEBI:61717"/>
        <label>1</label>
    </ligand>
</feature>
<dbReference type="Proteomes" id="UP000198345">
    <property type="component" value="Unassembled WGS sequence"/>
</dbReference>
<dbReference type="InterPro" id="IPR009056">
    <property type="entry name" value="Cyt_c-like_dom"/>
</dbReference>
<evidence type="ECO:0000313" key="11">
    <source>
        <dbReference type="EMBL" id="OXA94111.1"/>
    </source>
</evidence>
<dbReference type="PROSITE" id="PS51007">
    <property type="entry name" value="CYTC"/>
    <property type="match status" value="1"/>
</dbReference>
<dbReference type="EMBL" id="MUGW01000010">
    <property type="protein sequence ID" value="OXA94111.1"/>
    <property type="molecule type" value="Genomic_DNA"/>
</dbReference>
<evidence type="ECO:0000256" key="8">
    <source>
        <dbReference type="PIRSR" id="PIRSR000294-1"/>
    </source>
</evidence>
<evidence type="ECO:0000259" key="10">
    <source>
        <dbReference type="PROSITE" id="PS51007"/>
    </source>
</evidence>
<dbReference type="InterPro" id="IPR051395">
    <property type="entry name" value="Cytochrome_c_Peroxidase/MauG"/>
</dbReference>
<protein>
    <submittedName>
        <fullName evidence="11">Cytochrome-c peroxidase</fullName>
    </submittedName>
</protein>
<dbReference type="PANTHER" id="PTHR30600:SF10">
    <property type="entry name" value="BLL6722 PROTEIN"/>
    <property type="match status" value="1"/>
</dbReference>
<dbReference type="InterPro" id="IPR036909">
    <property type="entry name" value="Cyt_c-like_dom_sf"/>
</dbReference>
<comment type="PTM">
    <text evidence="8">Binds 2 heme groups per subunit.</text>
</comment>
<keyword evidence="2 8" id="KW-0349">Heme</keyword>
<evidence type="ECO:0000256" key="3">
    <source>
        <dbReference type="ARBA" id="ARBA00022723"/>
    </source>
</evidence>
<dbReference type="PANTHER" id="PTHR30600">
    <property type="entry name" value="CYTOCHROME C PEROXIDASE-RELATED"/>
    <property type="match status" value="1"/>
</dbReference>
<keyword evidence="3 9" id="KW-0479">Metal-binding</keyword>
<feature type="binding site" description="axial binding residue" evidence="9">
    <location>
        <position position="84"/>
    </location>
    <ligand>
        <name>heme c</name>
        <dbReference type="ChEBI" id="CHEBI:61717"/>
        <label>1</label>
    </ligand>
    <ligandPart>
        <name>Fe</name>
        <dbReference type="ChEBI" id="CHEBI:18248"/>
    </ligandPart>
</feature>
<dbReference type="SUPFAM" id="SSF46626">
    <property type="entry name" value="Cytochrome c"/>
    <property type="match status" value="2"/>
</dbReference>
<dbReference type="GO" id="GO:0004130">
    <property type="term" value="F:cytochrome-c peroxidase activity"/>
    <property type="evidence" value="ECO:0007669"/>
    <property type="project" value="TreeGrafter"/>
</dbReference>
<evidence type="ECO:0000313" key="12">
    <source>
        <dbReference type="Proteomes" id="UP000198345"/>
    </source>
</evidence>
<dbReference type="GO" id="GO:0046872">
    <property type="term" value="F:metal ion binding"/>
    <property type="evidence" value="ECO:0007669"/>
    <property type="project" value="UniProtKB-KW"/>
</dbReference>
<keyword evidence="12" id="KW-1185">Reference proteome</keyword>
<accession>A0A226HKE2</accession>
<feature type="binding site" description="covalent" evidence="8">
    <location>
        <position position="236"/>
    </location>
    <ligand>
        <name>heme c</name>
        <dbReference type="ChEBI" id="CHEBI:61717"/>
        <label>2</label>
    </ligand>
</feature>
<dbReference type="PIRSF" id="PIRSF000294">
    <property type="entry name" value="Cytochrome-c_peroxidase"/>
    <property type="match status" value="1"/>
</dbReference>
<keyword evidence="7 9" id="KW-0408">Iron</keyword>
<comment type="cofactor">
    <cofactor evidence="8">
        <name>heme</name>
        <dbReference type="ChEBI" id="CHEBI:30413"/>
    </cofactor>
    <text evidence="8">Binds 2 heme groups.</text>
</comment>
<name>A0A226HKE2_9FLAO</name>
<evidence type="ECO:0000256" key="1">
    <source>
        <dbReference type="ARBA" id="ARBA00004418"/>
    </source>
</evidence>
<feature type="binding site" description="axial binding residue" evidence="9">
    <location>
        <position position="237"/>
    </location>
    <ligand>
        <name>heme c</name>
        <dbReference type="ChEBI" id="CHEBI:61717"/>
        <label>2</label>
    </ligand>
    <ligandPart>
        <name>Fe</name>
        <dbReference type="ChEBI" id="CHEBI:18248"/>
    </ligandPart>
</feature>
<evidence type="ECO:0000256" key="2">
    <source>
        <dbReference type="ARBA" id="ARBA00022617"/>
    </source>
</evidence>
<dbReference type="OrthoDB" id="9805202at2"/>
<evidence type="ECO:0000256" key="4">
    <source>
        <dbReference type="ARBA" id="ARBA00022729"/>
    </source>
</evidence>
<dbReference type="AlphaFoldDB" id="A0A226HKE2"/>
<dbReference type="GO" id="GO:0020037">
    <property type="term" value="F:heme binding"/>
    <property type="evidence" value="ECO:0007669"/>
    <property type="project" value="InterPro"/>
</dbReference>
<keyword evidence="4" id="KW-0732">Signal</keyword>
<feature type="binding site" description="covalent" evidence="8">
    <location>
        <position position="233"/>
    </location>
    <ligand>
        <name>heme c</name>
        <dbReference type="ChEBI" id="CHEBI:61717"/>
        <label>2</label>
    </ligand>
</feature>
<dbReference type="GO" id="GO:0009055">
    <property type="term" value="F:electron transfer activity"/>
    <property type="evidence" value="ECO:0007669"/>
    <property type="project" value="InterPro"/>
</dbReference>